<feature type="region of interest" description="Disordered" evidence="1">
    <location>
        <begin position="135"/>
        <end position="155"/>
    </location>
</feature>
<accession>A0A4U8UHW4</accession>
<sequence>MLDYWQILRENAPFHRKFYFATLPSPNSSPGPTKTHIAIHTPRPHTSHIATPRRRREDAPSDQLHELRPHVARPHADEEACKTHAPRKKHTPLWARVATCVWLKTHASEIRGISRRIPRRITFINELRNQKLLGRKKREANSDASQELPSSCPEV</sequence>
<reference evidence="2 3" key="1">
    <citation type="journal article" date="2015" name="Genome Biol.">
        <title>Comparative genomics of Steinernema reveals deeply conserved gene regulatory networks.</title>
        <authorList>
            <person name="Dillman A.R."/>
            <person name="Macchietto M."/>
            <person name="Porter C.F."/>
            <person name="Rogers A."/>
            <person name="Williams B."/>
            <person name="Antoshechkin I."/>
            <person name="Lee M.M."/>
            <person name="Goodwin Z."/>
            <person name="Lu X."/>
            <person name="Lewis E.E."/>
            <person name="Goodrich-Blair H."/>
            <person name="Stock S.P."/>
            <person name="Adams B.J."/>
            <person name="Sternberg P.W."/>
            <person name="Mortazavi A."/>
        </authorList>
    </citation>
    <scope>NUCLEOTIDE SEQUENCE [LARGE SCALE GENOMIC DNA]</scope>
    <source>
        <strain evidence="2 3">ALL</strain>
    </source>
</reference>
<organism evidence="2 3">
    <name type="scientific">Steinernema carpocapsae</name>
    <name type="common">Entomopathogenic nematode</name>
    <dbReference type="NCBI Taxonomy" id="34508"/>
    <lineage>
        <taxon>Eukaryota</taxon>
        <taxon>Metazoa</taxon>
        <taxon>Ecdysozoa</taxon>
        <taxon>Nematoda</taxon>
        <taxon>Chromadorea</taxon>
        <taxon>Rhabditida</taxon>
        <taxon>Tylenchina</taxon>
        <taxon>Panagrolaimomorpha</taxon>
        <taxon>Strongyloidoidea</taxon>
        <taxon>Steinernematidae</taxon>
        <taxon>Steinernema</taxon>
    </lineage>
</organism>
<proteinExistence type="predicted"/>
<gene>
    <name evidence="2" type="ORF">L596_000350</name>
</gene>
<dbReference type="Proteomes" id="UP000298663">
    <property type="component" value="Unassembled WGS sequence"/>
</dbReference>
<dbReference type="EMBL" id="AZBU02000001">
    <property type="protein sequence ID" value="TMS32522.1"/>
    <property type="molecule type" value="Genomic_DNA"/>
</dbReference>
<protein>
    <submittedName>
        <fullName evidence="2">Uncharacterized protein</fullName>
    </submittedName>
</protein>
<evidence type="ECO:0000256" key="1">
    <source>
        <dbReference type="SAM" id="MobiDB-lite"/>
    </source>
</evidence>
<name>A0A4U8UHW4_STECR</name>
<keyword evidence="3" id="KW-1185">Reference proteome</keyword>
<reference evidence="2 3" key="2">
    <citation type="journal article" date="2019" name="G3 (Bethesda)">
        <title>Hybrid Assembly of the Genome of the Entomopathogenic Nematode Steinernema carpocapsae Identifies the X-Chromosome.</title>
        <authorList>
            <person name="Serra L."/>
            <person name="Macchietto M."/>
            <person name="Macias-Munoz A."/>
            <person name="McGill C.J."/>
            <person name="Rodriguez I.M."/>
            <person name="Rodriguez B."/>
            <person name="Murad R."/>
            <person name="Mortazavi A."/>
        </authorList>
    </citation>
    <scope>NUCLEOTIDE SEQUENCE [LARGE SCALE GENOMIC DNA]</scope>
    <source>
        <strain evidence="2 3">ALL</strain>
    </source>
</reference>
<comment type="caution">
    <text evidence="2">The sequence shown here is derived from an EMBL/GenBank/DDBJ whole genome shotgun (WGS) entry which is preliminary data.</text>
</comment>
<evidence type="ECO:0000313" key="3">
    <source>
        <dbReference type="Proteomes" id="UP000298663"/>
    </source>
</evidence>
<evidence type="ECO:0000313" key="2">
    <source>
        <dbReference type="EMBL" id="TMS32522.1"/>
    </source>
</evidence>
<dbReference type="AlphaFoldDB" id="A0A4U8UHW4"/>